<dbReference type="RefSeq" id="XP_005784093.1">
    <property type="nucleotide sequence ID" value="XM_005784036.1"/>
</dbReference>
<dbReference type="KEGG" id="ehx:EMIHUDRAFT_112716"/>
<dbReference type="SUPFAM" id="SSF51294">
    <property type="entry name" value="Hedgehog/intein (Hint) domain"/>
    <property type="match status" value="1"/>
</dbReference>
<dbReference type="Proteomes" id="UP000013827">
    <property type="component" value="Unassembled WGS sequence"/>
</dbReference>
<accession>A0A0D3K7C9</accession>
<feature type="domain" description="Hedgehog protein Hint" evidence="2">
    <location>
        <begin position="100"/>
        <end position="223"/>
    </location>
</feature>
<evidence type="ECO:0000256" key="1">
    <source>
        <dbReference type="SAM" id="MobiDB-lite"/>
    </source>
</evidence>
<evidence type="ECO:0000313" key="3">
    <source>
        <dbReference type="EnsemblProtists" id="EOD31664"/>
    </source>
</evidence>
<reference evidence="4" key="1">
    <citation type="journal article" date="2013" name="Nature">
        <title>Pan genome of the phytoplankton Emiliania underpins its global distribution.</title>
        <authorList>
            <person name="Read B.A."/>
            <person name="Kegel J."/>
            <person name="Klute M.J."/>
            <person name="Kuo A."/>
            <person name="Lefebvre S.C."/>
            <person name="Maumus F."/>
            <person name="Mayer C."/>
            <person name="Miller J."/>
            <person name="Monier A."/>
            <person name="Salamov A."/>
            <person name="Young J."/>
            <person name="Aguilar M."/>
            <person name="Claverie J.M."/>
            <person name="Frickenhaus S."/>
            <person name="Gonzalez K."/>
            <person name="Herman E.K."/>
            <person name="Lin Y.C."/>
            <person name="Napier J."/>
            <person name="Ogata H."/>
            <person name="Sarno A.F."/>
            <person name="Shmutz J."/>
            <person name="Schroeder D."/>
            <person name="de Vargas C."/>
            <person name="Verret F."/>
            <person name="von Dassow P."/>
            <person name="Valentin K."/>
            <person name="Van de Peer Y."/>
            <person name="Wheeler G."/>
            <person name="Dacks J.B."/>
            <person name="Delwiche C.F."/>
            <person name="Dyhrman S.T."/>
            <person name="Glockner G."/>
            <person name="John U."/>
            <person name="Richards T."/>
            <person name="Worden A.Z."/>
            <person name="Zhang X."/>
            <person name="Grigoriev I.V."/>
            <person name="Allen A.E."/>
            <person name="Bidle K."/>
            <person name="Borodovsky M."/>
            <person name="Bowler C."/>
            <person name="Brownlee C."/>
            <person name="Cock J.M."/>
            <person name="Elias M."/>
            <person name="Gladyshev V.N."/>
            <person name="Groth M."/>
            <person name="Guda C."/>
            <person name="Hadaegh A."/>
            <person name="Iglesias-Rodriguez M.D."/>
            <person name="Jenkins J."/>
            <person name="Jones B.M."/>
            <person name="Lawson T."/>
            <person name="Leese F."/>
            <person name="Lindquist E."/>
            <person name="Lobanov A."/>
            <person name="Lomsadze A."/>
            <person name="Malik S.B."/>
            <person name="Marsh M.E."/>
            <person name="Mackinder L."/>
            <person name="Mock T."/>
            <person name="Mueller-Roeber B."/>
            <person name="Pagarete A."/>
            <person name="Parker M."/>
            <person name="Probert I."/>
            <person name="Quesneville H."/>
            <person name="Raines C."/>
            <person name="Rensing S.A."/>
            <person name="Riano-Pachon D.M."/>
            <person name="Richier S."/>
            <person name="Rokitta S."/>
            <person name="Shiraiwa Y."/>
            <person name="Soanes D.M."/>
            <person name="van der Giezen M."/>
            <person name="Wahlund T.M."/>
            <person name="Williams B."/>
            <person name="Wilson W."/>
            <person name="Wolfe G."/>
            <person name="Wurch L.L."/>
        </authorList>
    </citation>
    <scope>NUCLEOTIDE SEQUENCE</scope>
</reference>
<dbReference type="Pfam" id="PF01079">
    <property type="entry name" value="Hint"/>
    <property type="match status" value="1"/>
</dbReference>
<dbReference type="Pfam" id="PF03382">
    <property type="entry name" value="DUF285"/>
    <property type="match status" value="1"/>
</dbReference>
<dbReference type="Gene3D" id="2.170.16.10">
    <property type="entry name" value="Hedgehog/Intein (Hint) domain"/>
    <property type="match status" value="1"/>
</dbReference>
<dbReference type="AlphaFoldDB" id="A0A0D3K7C9"/>
<evidence type="ECO:0000313" key="4">
    <source>
        <dbReference type="Proteomes" id="UP000013827"/>
    </source>
</evidence>
<dbReference type="GeneID" id="17276938"/>
<dbReference type="InterPro" id="IPR036844">
    <property type="entry name" value="Hint_dom_sf"/>
</dbReference>
<dbReference type="STRING" id="2903.R1FED5"/>
<dbReference type="EnsemblProtists" id="EOD31664">
    <property type="protein sequence ID" value="EOD31664"/>
    <property type="gene ID" value="EMIHUDRAFT_112716"/>
</dbReference>
<name>A0A0D3K7C9_EMIH1</name>
<feature type="region of interest" description="Disordered" evidence="1">
    <location>
        <begin position="70"/>
        <end position="116"/>
    </location>
</feature>
<dbReference type="PANTHER" id="PTHR11889:SF31">
    <property type="entry name" value="PROTEIN HEDGEHOG"/>
    <property type="match status" value="1"/>
</dbReference>
<dbReference type="InterPro" id="IPR001767">
    <property type="entry name" value="Hedgehog_Hint"/>
</dbReference>
<reference evidence="3" key="2">
    <citation type="submission" date="2024-10" db="UniProtKB">
        <authorList>
            <consortium name="EnsemblProtists"/>
        </authorList>
    </citation>
    <scope>IDENTIFICATION</scope>
</reference>
<evidence type="ECO:0000259" key="2">
    <source>
        <dbReference type="Pfam" id="PF01079"/>
    </source>
</evidence>
<dbReference type="PaxDb" id="2903-EOD31664"/>
<dbReference type="InterPro" id="IPR050387">
    <property type="entry name" value="Hedgehog_Signaling"/>
</dbReference>
<dbReference type="GO" id="GO:0016540">
    <property type="term" value="P:protein autoprocessing"/>
    <property type="evidence" value="ECO:0007669"/>
    <property type="project" value="InterPro"/>
</dbReference>
<sequence length="297" mass="30515">MHGMFRGASSFDKDLSSWDVSAALNMDYMFHDATFLSDCNKALMHASFDAQTIVWDDRFVGNSWGSLACPPSPPASPPPLPPPPSASPSPPPPPPSDPPCFPSSATVQRADGATSPLSSLSAGDSILAAAADGTLAFDGAAFLSLATATATVTLTPTHKLPAGPAKALKQASEVAVGETIWLASPAADTLAPVLKITKVVADGLHSPLTMRGGWPVVDGVATSYNSPAVVARNKYLVPLVEAVCPTLGRLVVAAVNPKPMHYIDGEVVEPFSSLEVAAAVAVTAAATLGVRKITARK</sequence>
<organism evidence="3 4">
    <name type="scientific">Emiliania huxleyi (strain CCMP1516)</name>
    <dbReference type="NCBI Taxonomy" id="280463"/>
    <lineage>
        <taxon>Eukaryota</taxon>
        <taxon>Haptista</taxon>
        <taxon>Haptophyta</taxon>
        <taxon>Prymnesiophyceae</taxon>
        <taxon>Isochrysidales</taxon>
        <taxon>Noelaerhabdaceae</taxon>
        <taxon>Emiliania</taxon>
    </lineage>
</organism>
<proteinExistence type="predicted"/>
<dbReference type="HOGENOM" id="CLU_938256_0_0_1"/>
<protein>
    <recommendedName>
        <fullName evidence="2">Hedgehog protein Hint domain-containing protein</fullName>
    </recommendedName>
</protein>
<dbReference type="PANTHER" id="PTHR11889">
    <property type="entry name" value="HEDGEHOG"/>
    <property type="match status" value="1"/>
</dbReference>
<keyword evidence="4" id="KW-1185">Reference proteome</keyword>
<dbReference type="InterPro" id="IPR005046">
    <property type="entry name" value="DUF285"/>
</dbReference>
<feature type="compositionally biased region" description="Pro residues" evidence="1">
    <location>
        <begin position="70"/>
        <end position="101"/>
    </location>
</feature>